<evidence type="ECO:0000313" key="2">
    <source>
        <dbReference type="EMBL" id="SET25726.1"/>
    </source>
</evidence>
<proteinExistence type="predicted"/>
<organism evidence="2 3">
    <name type="scientific">Geodermatophilus poikilotrophus</name>
    <dbReference type="NCBI Taxonomy" id="1333667"/>
    <lineage>
        <taxon>Bacteria</taxon>
        <taxon>Bacillati</taxon>
        <taxon>Actinomycetota</taxon>
        <taxon>Actinomycetes</taxon>
        <taxon>Geodermatophilales</taxon>
        <taxon>Geodermatophilaceae</taxon>
        <taxon>Geodermatophilus</taxon>
    </lineage>
</organism>
<dbReference type="AlphaFoldDB" id="A0A1I0D2N9"/>
<gene>
    <name evidence="2" type="ORF">SAMN04488546_1863</name>
</gene>
<keyword evidence="3" id="KW-1185">Reference proteome</keyword>
<protein>
    <submittedName>
        <fullName evidence="2">Uncharacterized protein</fullName>
    </submittedName>
</protein>
<feature type="region of interest" description="Disordered" evidence="1">
    <location>
        <begin position="37"/>
        <end position="73"/>
    </location>
</feature>
<evidence type="ECO:0000313" key="3">
    <source>
        <dbReference type="Proteomes" id="UP000198507"/>
    </source>
</evidence>
<sequence length="73" mass="7693">MTRSSPVAWTTVLPVVALVLAAVHHAEVVAHRGAADLHHQPPGLDRRWPPVPEAPVAAGRRTSGPRRADGAVV</sequence>
<name>A0A1I0D2N9_9ACTN</name>
<reference evidence="3" key="1">
    <citation type="submission" date="2016-10" db="EMBL/GenBank/DDBJ databases">
        <authorList>
            <person name="Varghese N."/>
            <person name="Submissions S."/>
        </authorList>
    </citation>
    <scope>NUCLEOTIDE SEQUENCE [LARGE SCALE GENOMIC DNA]</scope>
    <source>
        <strain evidence="3">DSM 44209</strain>
    </source>
</reference>
<evidence type="ECO:0000256" key="1">
    <source>
        <dbReference type="SAM" id="MobiDB-lite"/>
    </source>
</evidence>
<accession>A0A1I0D2N9</accession>
<dbReference type="EMBL" id="FOIE01000003">
    <property type="protein sequence ID" value="SET25726.1"/>
    <property type="molecule type" value="Genomic_DNA"/>
</dbReference>
<feature type="compositionally biased region" description="Basic and acidic residues" evidence="1">
    <location>
        <begin position="37"/>
        <end position="48"/>
    </location>
</feature>
<dbReference type="Proteomes" id="UP000198507">
    <property type="component" value="Unassembled WGS sequence"/>
</dbReference>